<comment type="function">
    <text evidence="6">Maltosyltransferase that uses maltose 1-phosphate (M1P) as the sugar donor to elongate linear or branched alpha-(1-&gt;4)-glucans. Is involved in a branched alpha-glucan biosynthetic pathway from trehalose, together with TreS, Mak and GlgB.</text>
</comment>
<feature type="binding site" evidence="6">
    <location>
        <position position="352"/>
    </location>
    <ligand>
        <name>alpha-maltose 1-phosphate</name>
        <dbReference type="ChEBI" id="CHEBI:63576"/>
    </ligand>
</feature>
<dbReference type="GO" id="GO:0030979">
    <property type="term" value="P:alpha-glucan biosynthetic process"/>
    <property type="evidence" value="ECO:0007669"/>
    <property type="project" value="UniProtKB-UniRule"/>
</dbReference>
<dbReference type="SUPFAM" id="SSF51445">
    <property type="entry name" value="(Trans)glycosidases"/>
    <property type="match status" value="1"/>
</dbReference>
<dbReference type="HAMAP" id="MF_02124">
    <property type="entry name" value="GlgE"/>
    <property type="match status" value="1"/>
</dbReference>
<evidence type="ECO:0000256" key="1">
    <source>
        <dbReference type="ARBA" id="ARBA00011738"/>
    </source>
</evidence>
<dbReference type="RefSeq" id="WP_053411890.1">
    <property type="nucleotide sequence ID" value="NZ_CP006841.1"/>
</dbReference>
<reference evidence="8 9" key="1">
    <citation type="submission" date="2013-10" db="EMBL/GenBank/DDBJ databases">
        <title>Complete genome sequence of Corynebacterium lactis DSM 45799(T), isolated from raw cow milk.</title>
        <authorList>
            <person name="Ruckert C."/>
            <person name="Albersmeier A."/>
            <person name="Lipski A."/>
            <person name="Kalinowski J."/>
        </authorList>
    </citation>
    <scope>NUCLEOTIDE SEQUENCE [LARGE SCALE GENOMIC DNA]</scope>
    <source>
        <strain evidence="8 9">RW2-5</strain>
    </source>
</reference>
<feature type="domain" description="Glycosyl hydrolase family 13 catalytic" evidence="7">
    <location>
        <begin position="201"/>
        <end position="555"/>
    </location>
</feature>
<dbReference type="InterPro" id="IPR006047">
    <property type="entry name" value="GH13_cat_dom"/>
</dbReference>
<keyword evidence="2 6" id="KW-0328">Glycosyltransferase</keyword>
<comment type="catalytic activity">
    <reaction evidence="5 6">
        <text>alpha-maltose 1-phosphate + [(1-&gt;4)-alpha-D-glucosyl](n) = [(1-&gt;4)-alpha-D-glucosyl](n+2) + phosphate</text>
        <dbReference type="Rhea" id="RHEA:42692"/>
        <dbReference type="Rhea" id="RHEA-COMP:9584"/>
        <dbReference type="Rhea" id="RHEA-COMP:10183"/>
        <dbReference type="ChEBI" id="CHEBI:15444"/>
        <dbReference type="ChEBI" id="CHEBI:43474"/>
        <dbReference type="ChEBI" id="CHEBI:63576"/>
        <dbReference type="EC" id="2.4.99.16"/>
    </reaction>
</comment>
<dbReference type="Gene3D" id="1.20.58.80">
    <property type="entry name" value="Phosphotransferase system, lactose/cellobiose-type IIA subunit"/>
    <property type="match status" value="1"/>
</dbReference>
<feature type="site" description="Transition state stabilizer" evidence="6">
    <location>
        <position position="472"/>
    </location>
</feature>
<evidence type="ECO:0000256" key="4">
    <source>
        <dbReference type="ARBA" id="ARBA00023277"/>
    </source>
</evidence>
<keyword evidence="9" id="KW-1185">Reference proteome</keyword>
<evidence type="ECO:0000313" key="9">
    <source>
        <dbReference type="Proteomes" id="UP000058446"/>
    </source>
</evidence>
<feature type="binding site" evidence="6">
    <location>
        <position position="257"/>
    </location>
    <ligand>
        <name>alpha-maltose 1-phosphate</name>
        <dbReference type="ChEBI" id="CHEBI:63576"/>
    </ligand>
</feature>
<evidence type="ECO:0000313" key="8">
    <source>
        <dbReference type="EMBL" id="ALA67111.1"/>
    </source>
</evidence>
<evidence type="ECO:0000256" key="6">
    <source>
        <dbReference type="HAMAP-Rule" id="MF_02124"/>
    </source>
</evidence>
<evidence type="ECO:0000256" key="2">
    <source>
        <dbReference type="ARBA" id="ARBA00022676"/>
    </source>
</evidence>
<dbReference type="Pfam" id="PF11896">
    <property type="entry name" value="GlgE_dom_N_S"/>
    <property type="match status" value="1"/>
</dbReference>
<comment type="similarity">
    <text evidence="6">Belongs to the glycosyl hydrolase 13 family. GlgE subfamily.</text>
</comment>
<feature type="active site" description="Nucleophile" evidence="6">
    <location>
        <position position="387"/>
    </location>
</feature>
<feature type="binding site" evidence="6">
    <location>
        <position position="317"/>
    </location>
    <ligand>
        <name>alpha-maltose 1-phosphate</name>
        <dbReference type="ChEBI" id="CHEBI:63576"/>
    </ligand>
</feature>
<organism evidence="8 9">
    <name type="scientific">Corynebacterium lactis RW2-5</name>
    <dbReference type="NCBI Taxonomy" id="1408189"/>
    <lineage>
        <taxon>Bacteria</taxon>
        <taxon>Bacillati</taxon>
        <taxon>Actinomycetota</taxon>
        <taxon>Actinomycetes</taxon>
        <taxon>Mycobacteriales</taxon>
        <taxon>Corynebacteriaceae</taxon>
        <taxon>Corynebacterium</taxon>
    </lineage>
</organism>
<keyword evidence="4 6" id="KW-0119">Carbohydrate metabolism</keyword>
<dbReference type="InterPro" id="IPR013783">
    <property type="entry name" value="Ig-like_fold"/>
</dbReference>
<dbReference type="KEGG" id="clw:CLAC_04650"/>
<gene>
    <name evidence="6" type="primary">glgE</name>
    <name evidence="8" type="ORF">CLAC_04650</name>
</gene>
<comment type="subunit">
    <text evidence="1 6">Homodimer.</text>
</comment>
<dbReference type="InterPro" id="IPR021828">
    <property type="entry name" value="GlgE_dom_N/S"/>
</dbReference>
<accession>A0A0K2H059</accession>
<dbReference type="Pfam" id="PF21702">
    <property type="entry name" value="GLGE_C"/>
    <property type="match status" value="1"/>
</dbReference>
<dbReference type="InterPro" id="IPR026585">
    <property type="entry name" value="GlgE"/>
</dbReference>
<evidence type="ECO:0000256" key="5">
    <source>
        <dbReference type="ARBA" id="ARBA00048735"/>
    </source>
</evidence>
<dbReference type="EC" id="2.4.99.16" evidence="6"/>
<protein>
    <recommendedName>
        <fullName evidence="6">Alpha-1,4-glucan:maltose-1-phosphate maltosyltransferase</fullName>
        <shortName evidence="6">GMPMT</shortName>
        <ecNumber evidence="6">2.4.99.16</ecNumber>
    </recommendedName>
    <alternativeName>
        <fullName evidence="6">(1-&gt;4)-alpha-D-glucan:maltose-1-phosphate alpha-D-maltosyltransferase</fullName>
    </alternativeName>
</protein>
<dbReference type="SMART" id="SM00642">
    <property type="entry name" value="Aamy"/>
    <property type="match status" value="1"/>
</dbReference>
<keyword evidence="3 6" id="KW-0808">Transferase</keyword>
<sequence length="676" mass="75996">MTGRIGIDDTRPQVDGGATPSKAVVGEVVPAFAVVWREGHDALNATLNVKGPKDSAFASRSQRVPMHFSDHDPNQVNAIFVPDVPGLWTIRIDAWSDPMATWRNAITKKYEAGQSEAELANDLEIGARLFDRAAASAAAIHRNHLRSIAAGLRGEGDLRARIAAALSDETRAILQAHPVRDLLTRGKTRKIKVDRRGALYSSWYEFFPRSNGGFGENGELLHGTFRTAIPQLDRAKRMGFDTVYLPPIHPIGEINRKGRNNTLTPEPTDVGSPWAIGSAEGGHDAIHPQLGGEDAFKEFMAAAQERGLEVAIDLALQCAPDHPWAAKHPDWFTVLPDGTIAYAENPPKKYQDIYPLNFDNDAKGLYAEVLRVVKFWIKRGVKVFRVDNPHTKPGNFWEWLIETIHETNPEVIFLAEAFTAPARLYGLAKAGFTQSYIYFPWKTTKKELTEFGEEITRHADIARPSLWVNTPDILHEFLVKGGRGAFAIRAALAATMSPLWGMYSGFELFENVPVKDGSEEYLDSEKYQLRYRDYDQALATGNSLEPFIATLNKLRREHPSLQQLRNMHFHEVDNDNLLAFSKLDPVTGDCVLVVINLDPWNAQEGTLHIDMDYVGHRNHDRMDVTDLITDSHFNWGRDNFIRLEPWNNVAHVVKLPVVSEELRYKLAWREVSDYEG</sequence>
<dbReference type="EMBL" id="CP006841">
    <property type="protein sequence ID" value="ALA67111.1"/>
    <property type="molecule type" value="Genomic_DNA"/>
</dbReference>
<dbReference type="InterPro" id="IPR013780">
    <property type="entry name" value="Glyco_hydro_b"/>
</dbReference>
<name>A0A0K2H059_9CORY</name>
<feature type="binding site" evidence="6">
    <location>
        <position position="388"/>
    </location>
    <ligand>
        <name>alpha-maltose 1-phosphate</name>
        <dbReference type="ChEBI" id="CHEBI:63576"/>
    </ligand>
</feature>
<dbReference type="Gene3D" id="3.20.20.80">
    <property type="entry name" value="Glycosidases"/>
    <property type="match status" value="1"/>
</dbReference>
<dbReference type="Gene3D" id="2.60.40.10">
    <property type="entry name" value="Immunoglobulins"/>
    <property type="match status" value="1"/>
</dbReference>
<feature type="active site" description="Proton donor" evidence="6">
    <location>
        <position position="416"/>
    </location>
</feature>
<dbReference type="InterPro" id="IPR049171">
    <property type="entry name" value="GLGE_C"/>
</dbReference>
<feature type="binding site" evidence="6">
    <location>
        <begin position="526"/>
        <end position="527"/>
    </location>
    <ligand>
        <name>alpha-maltose 1-phosphate</name>
        <dbReference type="ChEBI" id="CHEBI:63576"/>
    </ligand>
</feature>
<evidence type="ECO:0000259" key="7">
    <source>
        <dbReference type="SMART" id="SM00642"/>
    </source>
</evidence>
<evidence type="ECO:0000256" key="3">
    <source>
        <dbReference type="ARBA" id="ARBA00022679"/>
    </source>
</evidence>
<dbReference type="GO" id="GO:0004553">
    <property type="term" value="F:hydrolase activity, hydrolyzing O-glycosyl compounds"/>
    <property type="evidence" value="ECO:0007669"/>
    <property type="project" value="InterPro"/>
</dbReference>
<dbReference type="OrthoDB" id="9805159at2"/>
<dbReference type="AlphaFoldDB" id="A0A0K2H059"/>
<dbReference type="STRING" id="1408189.CLAC_04650"/>
<dbReference type="GO" id="GO:0016758">
    <property type="term" value="F:hexosyltransferase activity"/>
    <property type="evidence" value="ECO:0007669"/>
    <property type="project" value="UniProtKB-UniRule"/>
</dbReference>
<dbReference type="PANTHER" id="PTHR47786">
    <property type="entry name" value="ALPHA-1,4-GLUCAN:MALTOSE-1-PHOSPHATE MALTOSYLTRANSFERASE"/>
    <property type="match status" value="1"/>
</dbReference>
<dbReference type="Proteomes" id="UP000058446">
    <property type="component" value="Chromosome"/>
</dbReference>
<dbReference type="Gene3D" id="2.60.40.1180">
    <property type="entry name" value="Golgi alpha-mannosidase II"/>
    <property type="match status" value="1"/>
</dbReference>
<dbReference type="InterPro" id="IPR017853">
    <property type="entry name" value="GH"/>
</dbReference>
<proteinExistence type="inferred from homology"/>
<dbReference type="PATRIC" id="fig|1408189.4.peg.930"/>
<dbReference type="PANTHER" id="PTHR47786:SF2">
    <property type="entry name" value="GLYCOSYL HYDROLASE FAMILY 13 CATALYTIC DOMAIN-CONTAINING PROTEIN"/>
    <property type="match status" value="1"/>
</dbReference>